<dbReference type="Proteomes" id="UP000252355">
    <property type="component" value="Unassembled WGS sequence"/>
</dbReference>
<evidence type="ECO:0000313" key="3">
    <source>
        <dbReference type="Proteomes" id="UP000252355"/>
    </source>
</evidence>
<protein>
    <recommendedName>
        <fullName evidence="1">Putative regulatory protein FmdB zinc ribbon domain-containing protein</fullName>
    </recommendedName>
</protein>
<reference evidence="2 3" key="1">
    <citation type="submission" date="2018-05" db="EMBL/GenBank/DDBJ databases">
        <title>A metagenomic window into the 2 km-deep terrestrial subsurface aquifer revealed taxonomically and functionally diverse microbial community comprising novel uncultured bacterial lineages.</title>
        <authorList>
            <person name="Kadnikov V.V."/>
            <person name="Mardanov A.V."/>
            <person name="Beletsky A.V."/>
            <person name="Banks D."/>
            <person name="Pimenov N.V."/>
            <person name="Frank Y.A."/>
            <person name="Karnachuk O.V."/>
            <person name="Ravin N.V."/>
        </authorList>
    </citation>
    <scope>NUCLEOTIDE SEQUENCE [LARGE SCALE GENOMIC DNA]</scope>
    <source>
        <strain evidence="2">BY5</strain>
    </source>
</reference>
<dbReference type="InterPro" id="IPR013429">
    <property type="entry name" value="Regulatory_FmdB_Zinc_ribbon"/>
</dbReference>
<evidence type="ECO:0000259" key="1">
    <source>
        <dbReference type="SMART" id="SM00834"/>
    </source>
</evidence>
<dbReference type="SMART" id="SM00834">
    <property type="entry name" value="CxxC_CXXC_SSSS"/>
    <property type="match status" value="1"/>
</dbReference>
<accession>A0A367ZIC0</accession>
<organism evidence="2 3">
    <name type="scientific">Candidatus Ozemobacter sibiricus</name>
    <dbReference type="NCBI Taxonomy" id="2268124"/>
    <lineage>
        <taxon>Bacteria</taxon>
        <taxon>Candidatus Ozemobacteria</taxon>
        <taxon>Candidatus Ozemobacterales</taxon>
        <taxon>Candidatus Ozemobacteraceae</taxon>
        <taxon>Candidatus Ozemobacter</taxon>
    </lineage>
</organism>
<proteinExistence type="predicted"/>
<dbReference type="NCBIfam" id="TIGR02605">
    <property type="entry name" value="CxxC_CxxC_SSSS"/>
    <property type="match status" value="1"/>
</dbReference>
<name>A0A367ZIC0_9BACT</name>
<feature type="domain" description="Putative regulatory protein FmdB zinc ribbon" evidence="1">
    <location>
        <begin position="1"/>
        <end position="48"/>
    </location>
</feature>
<evidence type="ECO:0000313" key="2">
    <source>
        <dbReference type="EMBL" id="RCK77845.1"/>
    </source>
</evidence>
<comment type="caution">
    <text evidence="2">The sequence shown here is derived from an EMBL/GenBank/DDBJ whole genome shotgun (WGS) entry which is preliminary data.</text>
</comment>
<sequence length="87" mass="9483">MPLYVYRCRVAAEACDSCRDGVEVFQKISEAALTACPECGKPVVRLLHATPTVRDSSDKKILSDENLKKHGFKKLVNAGGGKFDEAV</sequence>
<gene>
    <name evidence="2" type="ORF">OZSIB_2614</name>
</gene>
<dbReference type="Pfam" id="PF09723">
    <property type="entry name" value="Zn_ribbon_8"/>
    <property type="match status" value="1"/>
</dbReference>
<dbReference type="EMBL" id="QOQW01000032">
    <property type="protein sequence ID" value="RCK77845.1"/>
    <property type="molecule type" value="Genomic_DNA"/>
</dbReference>
<dbReference type="AlphaFoldDB" id="A0A367ZIC0"/>